<feature type="transmembrane region" description="Helical" evidence="6">
    <location>
        <begin position="207"/>
        <end position="226"/>
    </location>
</feature>
<keyword evidence="8" id="KW-1185">Reference proteome</keyword>
<reference evidence="8" key="1">
    <citation type="submission" date="2015-09" db="EMBL/GenBank/DDBJ databases">
        <authorList>
            <consortium name="Pathogen Informatics"/>
        </authorList>
    </citation>
    <scope>NUCLEOTIDE SEQUENCE [LARGE SCALE GENOMIC DNA]</scope>
    <source>
        <strain evidence="8">Lake Konstanz</strain>
    </source>
</reference>
<evidence type="ECO:0000256" key="3">
    <source>
        <dbReference type="ARBA" id="ARBA00022692"/>
    </source>
</evidence>
<feature type="transmembrane region" description="Helical" evidence="6">
    <location>
        <begin position="133"/>
        <end position="158"/>
    </location>
</feature>
<dbReference type="PANTHER" id="PTHR10383:SF9">
    <property type="entry name" value="SERINE INCORPORATOR, ISOFORM F"/>
    <property type="match status" value="1"/>
</dbReference>
<feature type="transmembrane region" description="Helical" evidence="6">
    <location>
        <begin position="170"/>
        <end position="195"/>
    </location>
</feature>
<dbReference type="AlphaFoldDB" id="A0A0S4KHE1"/>
<feature type="transmembrane region" description="Helical" evidence="6">
    <location>
        <begin position="360"/>
        <end position="380"/>
    </location>
</feature>
<dbReference type="PANTHER" id="PTHR10383">
    <property type="entry name" value="SERINE INCORPORATOR"/>
    <property type="match status" value="1"/>
</dbReference>
<sequence>MSVSVPLDDVSSHPPRSASDLKSRAVFGLFMLVGFIIGIILQNDVVDWCVHWAINKDGDCSSSECVGTQSAYRVSFALFIFFLVHYLFSHSWNCCLDADARVGFNRPHMIMRTIAFAAIFLLTFVIPNTFFTYYAWFALVVSCFYLIGQLVLLLHFAYEWNDNWRNRESNAFTYGLLFCTVGLFVGGLVVVGYLYKWFGNESECVTGQAMITLTLLLGIVYTLLCLRVPHGSLLPSSVVFAYTVWLAYSGLSGGIAPGACNTVQSSSTTQMIIGAVVAALSLVIAATNAGQSREAFELSSSSGEGLSEVELAANSFQFFHLMMMMGSCYMAMLLTSWAITGAHGIDSNADSGKASMGAKFTSEFLAALLYIWTLAAPMLFPDREF</sequence>
<feature type="transmembrane region" description="Helical" evidence="6">
    <location>
        <begin position="271"/>
        <end position="290"/>
    </location>
</feature>
<evidence type="ECO:0000313" key="8">
    <source>
        <dbReference type="Proteomes" id="UP000051952"/>
    </source>
</evidence>
<dbReference type="EMBL" id="CYKH01000236">
    <property type="protein sequence ID" value="CUI12368.1"/>
    <property type="molecule type" value="Genomic_DNA"/>
</dbReference>
<gene>
    <name evidence="7" type="ORF">BSAL_58800</name>
</gene>
<evidence type="ECO:0000256" key="4">
    <source>
        <dbReference type="ARBA" id="ARBA00022989"/>
    </source>
</evidence>
<evidence type="ECO:0000313" key="7">
    <source>
        <dbReference type="EMBL" id="CUI12368.1"/>
    </source>
</evidence>
<dbReference type="OMA" id="KSPQWWD"/>
<evidence type="ECO:0000256" key="5">
    <source>
        <dbReference type="ARBA" id="ARBA00023136"/>
    </source>
</evidence>
<keyword evidence="3 6" id="KW-0812">Transmembrane</keyword>
<keyword evidence="4 6" id="KW-1133">Transmembrane helix</keyword>
<feature type="transmembrane region" description="Helical" evidence="6">
    <location>
        <begin position="109"/>
        <end position="127"/>
    </location>
</feature>
<feature type="transmembrane region" description="Helical" evidence="6">
    <location>
        <begin position="71"/>
        <end position="88"/>
    </location>
</feature>
<dbReference type="GO" id="GO:0016020">
    <property type="term" value="C:membrane"/>
    <property type="evidence" value="ECO:0007669"/>
    <property type="project" value="UniProtKB-SubCell"/>
</dbReference>
<dbReference type="Proteomes" id="UP000051952">
    <property type="component" value="Unassembled WGS sequence"/>
</dbReference>
<proteinExistence type="inferred from homology"/>
<accession>A0A0S4KHE1</accession>
<dbReference type="InterPro" id="IPR005016">
    <property type="entry name" value="TDE1/TMS"/>
</dbReference>
<comment type="subcellular location">
    <subcellularLocation>
        <location evidence="1">Membrane</location>
        <topology evidence="1">Multi-pass membrane protein</topology>
    </subcellularLocation>
</comment>
<comment type="similarity">
    <text evidence="2">Belongs to the TDE1 family.</text>
</comment>
<keyword evidence="5 6" id="KW-0472">Membrane</keyword>
<feature type="transmembrane region" description="Helical" evidence="6">
    <location>
        <begin position="233"/>
        <end position="251"/>
    </location>
</feature>
<evidence type="ECO:0000256" key="1">
    <source>
        <dbReference type="ARBA" id="ARBA00004141"/>
    </source>
</evidence>
<protein>
    <submittedName>
        <fullName evidence="7">Serine incorporator protein, putative</fullName>
    </submittedName>
</protein>
<feature type="transmembrane region" description="Helical" evidence="6">
    <location>
        <begin position="318"/>
        <end position="340"/>
    </location>
</feature>
<dbReference type="Pfam" id="PF03348">
    <property type="entry name" value="Serinc"/>
    <property type="match status" value="2"/>
</dbReference>
<feature type="transmembrane region" description="Helical" evidence="6">
    <location>
        <begin position="25"/>
        <end position="42"/>
    </location>
</feature>
<evidence type="ECO:0000256" key="6">
    <source>
        <dbReference type="SAM" id="Phobius"/>
    </source>
</evidence>
<name>A0A0S4KHE1_BODSA</name>
<organism evidence="7 8">
    <name type="scientific">Bodo saltans</name>
    <name type="common">Flagellated protozoan</name>
    <dbReference type="NCBI Taxonomy" id="75058"/>
    <lineage>
        <taxon>Eukaryota</taxon>
        <taxon>Discoba</taxon>
        <taxon>Euglenozoa</taxon>
        <taxon>Kinetoplastea</taxon>
        <taxon>Metakinetoplastina</taxon>
        <taxon>Eubodonida</taxon>
        <taxon>Bodonidae</taxon>
        <taxon>Bodo</taxon>
    </lineage>
</organism>
<dbReference type="OrthoDB" id="5963193at2759"/>
<dbReference type="VEuPathDB" id="TriTrypDB:BSAL_58800"/>
<evidence type="ECO:0000256" key="2">
    <source>
        <dbReference type="ARBA" id="ARBA00006665"/>
    </source>
</evidence>